<evidence type="ECO:0000313" key="2">
    <source>
        <dbReference type="Proteomes" id="UP000250928"/>
    </source>
</evidence>
<proteinExistence type="predicted"/>
<sequence>MHKIVIPTCFSVLAAMSGCASHSHEIQAAHVSSIGYKALVCEELHGEALKSINRVYELMGILDDRAENDEAAMGIGMILFWPALFALEGNDGPETAEYSRLKGEINAIEEVSAVKGCDKVLASVGEYRDKEFEIRQARAKQKAELQKSNNMNF</sequence>
<comment type="caution">
    <text evidence="1">The sequence shown here is derived from an EMBL/GenBank/DDBJ whole genome shotgun (WGS) entry which is preliminary data.</text>
</comment>
<protein>
    <recommendedName>
        <fullName evidence="3">Metal ABC transporter ATP-binding protein</fullName>
    </recommendedName>
</protein>
<accession>A0A6N4E6R8</accession>
<evidence type="ECO:0008006" key="3">
    <source>
        <dbReference type="Google" id="ProtNLM"/>
    </source>
</evidence>
<dbReference type="AlphaFoldDB" id="A0A6N4E6R8"/>
<dbReference type="Proteomes" id="UP000250928">
    <property type="component" value="Unassembled WGS sequence"/>
</dbReference>
<organism evidence="1 2">
    <name type="scientific">Candidatus Sedimenticola endophacoides</name>
    <dbReference type="NCBI Taxonomy" id="2548426"/>
    <lineage>
        <taxon>Bacteria</taxon>
        <taxon>Pseudomonadati</taxon>
        <taxon>Pseudomonadota</taxon>
        <taxon>Gammaproteobacteria</taxon>
        <taxon>Chromatiales</taxon>
        <taxon>Sedimenticolaceae</taxon>
        <taxon>Sedimenticola</taxon>
    </lineage>
</organism>
<dbReference type="EMBL" id="PQCO01000116">
    <property type="protein sequence ID" value="PUE04646.1"/>
    <property type="molecule type" value="Genomic_DNA"/>
</dbReference>
<gene>
    <name evidence="1" type="ORF">C3L24_02800</name>
</gene>
<reference evidence="1 2" key="1">
    <citation type="submission" date="2018-01" db="EMBL/GenBank/DDBJ databases">
        <title>Novel co-symbiosis in the lucinid bivalve Phacoides pectinatus.</title>
        <authorList>
            <person name="Lim S.J."/>
            <person name="Davis B.G."/>
            <person name="Gill D.E."/>
            <person name="Engel A.S."/>
            <person name="Anderson L.C."/>
            <person name="Campbell B.J."/>
        </authorList>
    </citation>
    <scope>NUCLEOTIDE SEQUENCE [LARGE SCALE GENOMIC DNA]</scope>
    <source>
        <strain evidence="1">N3_P5</strain>
    </source>
</reference>
<evidence type="ECO:0000313" key="1">
    <source>
        <dbReference type="EMBL" id="PUE04646.1"/>
    </source>
</evidence>
<dbReference type="PROSITE" id="PS51257">
    <property type="entry name" value="PROKAR_LIPOPROTEIN"/>
    <property type="match status" value="1"/>
</dbReference>
<name>A0A6N4E6R8_9GAMM</name>